<organism evidence="2">
    <name type="scientific">Rhizophora mucronata</name>
    <name type="common">Asiatic mangrove</name>
    <dbReference type="NCBI Taxonomy" id="61149"/>
    <lineage>
        <taxon>Eukaryota</taxon>
        <taxon>Viridiplantae</taxon>
        <taxon>Streptophyta</taxon>
        <taxon>Embryophyta</taxon>
        <taxon>Tracheophyta</taxon>
        <taxon>Spermatophyta</taxon>
        <taxon>Magnoliopsida</taxon>
        <taxon>eudicotyledons</taxon>
        <taxon>Gunneridae</taxon>
        <taxon>Pentapetalae</taxon>
        <taxon>rosids</taxon>
        <taxon>fabids</taxon>
        <taxon>Malpighiales</taxon>
        <taxon>Rhizophoraceae</taxon>
        <taxon>Rhizophora</taxon>
    </lineage>
</organism>
<dbReference type="AlphaFoldDB" id="A0A2P2NHG5"/>
<sequence length="38" mass="4485">MFGKEDKLATEKAKFQQFKPESEKHAHRINFPFPATHI</sequence>
<name>A0A2P2NHG5_RHIMU</name>
<accession>A0A2P2NHG5</accession>
<feature type="region of interest" description="Disordered" evidence="1">
    <location>
        <begin position="16"/>
        <end position="38"/>
    </location>
</feature>
<protein>
    <submittedName>
        <fullName evidence="2">Uncharacterized protein</fullName>
    </submittedName>
</protein>
<evidence type="ECO:0000256" key="1">
    <source>
        <dbReference type="SAM" id="MobiDB-lite"/>
    </source>
</evidence>
<evidence type="ECO:0000313" key="2">
    <source>
        <dbReference type="EMBL" id="MBX41906.1"/>
    </source>
</evidence>
<reference evidence="2" key="1">
    <citation type="submission" date="2018-02" db="EMBL/GenBank/DDBJ databases">
        <title>Rhizophora mucronata_Transcriptome.</title>
        <authorList>
            <person name="Meera S.P."/>
            <person name="Sreeshan A."/>
            <person name="Augustine A."/>
        </authorList>
    </citation>
    <scope>NUCLEOTIDE SEQUENCE</scope>
    <source>
        <tissue evidence="2">Leaf</tissue>
    </source>
</reference>
<proteinExistence type="predicted"/>
<dbReference type="EMBL" id="GGEC01061422">
    <property type="protein sequence ID" value="MBX41906.1"/>
    <property type="molecule type" value="Transcribed_RNA"/>
</dbReference>